<evidence type="ECO:0000256" key="2">
    <source>
        <dbReference type="SAM" id="SignalP"/>
    </source>
</evidence>
<comment type="caution">
    <text evidence="3">The sequence shown here is derived from an EMBL/GenBank/DDBJ whole genome shotgun (WGS) entry which is preliminary data.</text>
</comment>
<gene>
    <name evidence="3" type="ORF">AFK24_26720</name>
</gene>
<name>A0A1C7YWJ5_PSESX</name>
<feature type="chain" id="PRO_5008891878" evidence="2">
    <location>
        <begin position="23"/>
        <end position="97"/>
    </location>
</feature>
<sequence length="97" mass="10027">MKRTALTGLFLTAALLGSPVFAADDLCGANLQTLKDAQVSTNTNMSADAKKDLEKTEKDARAAQAKGTPAGDKECVEITTKQITALKNIGSGSEGAK</sequence>
<feature type="region of interest" description="Disordered" evidence="1">
    <location>
        <begin position="44"/>
        <end position="73"/>
    </location>
</feature>
<keyword evidence="2" id="KW-0732">Signal</keyword>
<evidence type="ECO:0000256" key="1">
    <source>
        <dbReference type="SAM" id="MobiDB-lite"/>
    </source>
</evidence>
<dbReference type="Proteomes" id="UP000093104">
    <property type="component" value="Unassembled WGS sequence"/>
</dbReference>
<reference evidence="3 4" key="1">
    <citation type="submission" date="2015-07" db="EMBL/GenBank/DDBJ databases">
        <title>Draft genome sequence of a diazotrophic, plant growth-promoting rhizobacterium of the Pseudomonas syringae complex.</title>
        <authorList>
            <person name="Patten C.L."/>
            <person name="Jeong H."/>
        </authorList>
    </citation>
    <scope>NUCLEOTIDE SEQUENCE [LARGE SCALE GENOMIC DNA]</scope>
    <source>
        <strain evidence="3 4">GR12-2</strain>
    </source>
</reference>
<evidence type="ECO:0000313" key="3">
    <source>
        <dbReference type="EMBL" id="OCR22041.1"/>
    </source>
</evidence>
<dbReference type="AlphaFoldDB" id="A0A1C7YWJ5"/>
<protein>
    <submittedName>
        <fullName evidence="3">TmRNA</fullName>
    </submittedName>
</protein>
<feature type="compositionally biased region" description="Basic and acidic residues" evidence="1">
    <location>
        <begin position="48"/>
        <end position="61"/>
    </location>
</feature>
<dbReference type="RefSeq" id="WP_065836103.1">
    <property type="nucleotide sequence ID" value="NZ_LGSI01000071.1"/>
</dbReference>
<dbReference type="EMBL" id="LGSI01000071">
    <property type="protein sequence ID" value="OCR22041.1"/>
    <property type="molecule type" value="Genomic_DNA"/>
</dbReference>
<feature type="signal peptide" evidence="2">
    <location>
        <begin position="1"/>
        <end position="22"/>
    </location>
</feature>
<proteinExistence type="predicted"/>
<organism evidence="3 4">
    <name type="scientific">Pseudomonas syringae</name>
    <dbReference type="NCBI Taxonomy" id="317"/>
    <lineage>
        <taxon>Bacteria</taxon>
        <taxon>Pseudomonadati</taxon>
        <taxon>Pseudomonadota</taxon>
        <taxon>Gammaproteobacteria</taxon>
        <taxon>Pseudomonadales</taxon>
        <taxon>Pseudomonadaceae</taxon>
        <taxon>Pseudomonas</taxon>
    </lineage>
</organism>
<dbReference type="PATRIC" id="fig|317.243.peg.1419"/>
<evidence type="ECO:0000313" key="4">
    <source>
        <dbReference type="Proteomes" id="UP000093104"/>
    </source>
</evidence>
<dbReference type="OrthoDB" id="7026422at2"/>
<accession>A0A1C7YWJ5</accession>